<dbReference type="WBParaSite" id="ES5_v2.g9360.t1">
    <property type="protein sequence ID" value="ES5_v2.g9360.t1"/>
    <property type="gene ID" value="ES5_v2.g9360"/>
</dbReference>
<dbReference type="Proteomes" id="UP000887579">
    <property type="component" value="Unplaced"/>
</dbReference>
<evidence type="ECO:0000313" key="2">
    <source>
        <dbReference type="WBParaSite" id="ES5_v2.g9360.t1"/>
    </source>
</evidence>
<protein>
    <submittedName>
        <fullName evidence="2">Receptor protein-tyrosine kinase</fullName>
    </submittedName>
</protein>
<proteinExistence type="predicted"/>
<organism evidence="1 2">
    <name type="scientific">Panagrolaimus sp. ES5</name>
    <dbReference type="NCBI Taxonomy" id="591445"/>
    <lineage>
        <taxon>Eukaryota</taxon>
        <taxon>Metazoa</taxon>
        <taxon>Ecdysozoa</taxon>
        <taxon>Nematoda</taxon>
        <taxon>Chromadorea</taxon>
        <taxon>Rhabditida</taxon>
        <taxon>Tylenchina</taxon>
        <taxon>Panagrolaimomorpha</taxon>
        <taxon>Panagrolaimoidea</taxon>
        <taxon>Panagrolaimidae</taxon>
        <taxon>Panagrolaimus</taxon>
    </lineage>
</organism>
<sequence length="919" mass="104593">MFLKIDALTEKQCSYGLKISHTPKTLFKTRNSKATWKDIMECTILDGDFTIATIYGGNITNEDFPVFPNLREITGSLLIYNARGLTSLEHIFPNLRVIGGQTLIRNYALVIYQNEDLRYIGLNNLKLVRNGGVRITDNAKLCFSRSINWNDIVIGKFGKVQIDKNGYNSRFSENVTESCQDFYGCKVDNPEKCQKMDGPLSCWNSTSCQTYCKYHKSGKGPGCSSLTGEKCHSSCLGGCEIPNDPTTCYACQKYKLNGECVEKCPANTYAHLDNRCLTKEECQNILPIKSLLKKDKIFWKAFKGKCHYNCPDGFQEDPTNPHNCIICEGYCPRKCLGGTIDSIKTALFYEKCNIIEGNLDINIERSEKSSTKQFTKAFGNIREITGNGEKVICDFYPINFGKVDFHAERHFDISFTKFNTSNLNDTVLLGYTVYYKKVEKIDPDLGYGDDIDGECDNQWKSKFFSTEHLYAGKENEGRAWLEYLELNTLYAYYIQTKVVSHPNAKHAISKIEFYKTPFKNPESPLFKKAEAIGSDKILLEWDPPIKANGNITHYTVMWNAKSIGLENGEHDFCGNNLNLESSNPSSLSFIGSMKSNGKTDVQKCHKCRIDKEVTKIEDESDEALEDTVMNTIYPFPLTNEEVESDGKFEDSILDEIFKISYGGEPIEYYCFDQYNLREEEKPHNSIANTEIYPEIYNENITFGRANISSTRVILTGLQHFTEYSIQIIACQDTAEPENSCSKNAAFKIVRTEPFPENDIIDLRTIKVFPYIVNGTEQGDSRIITWKIPDDPNGAILGFRYKIWRENDEMPPSERCISKSEFEKHNGVLVLGLNNGIYSFNISTVSSAGISESVVTKDLFQINVSNWFSWVEMLYLFLFFIIVIAASLYGIYRFYHFIDKKAKKYAQKIIPAKEQGTPLL</sequence>
<accession>A0AC34GWW9</accession>
<reference evidence="2" key="1">
    <citation type="submission" date="2022-11" db="UniProtKB">
        <authorList>
            <consortium name="WormBaseParasite"/>
        </authorList>
    </citation>
    <scope>IDENTIFICATION</scope>
</reference>
<evidence type="ECO:0000313" key="1">
    <source>
        <dbReference type="Proteomes" id="UP000887579"/>
    </source>
</evidence>
<name>A0AC34GWW9_9BILA</name>